<evidence type="ECO:0000256" key="1">
    <source>
        <dbReference type="ARBA" id="ARBA00001941"/>
    </source>
</evidence>
<evidence type="ECO:0000256" key="2">
    <source>
        <dbReference type="ARBA" id="ARBA00022669"/>
    </source>
</evidence>
<dbReference type="SUPFAM" id="SSF49785">
    <property type="entry name" value="Galactose-binding domain-like"/>
    <property type="match status" value="1"/>
</dbReference>
<sequence>MRISTLFTGTTLLLGYGVFAATISQNARCGKGFGGLVCPGKSTSVGPCCSQYGWCGRTEDHCYVSKGCQSGFGSCSTSSSPSKQPPTSSPSPMPSKLKTSTNGKCGVGSSQTCLGSVFGNCCSQYGYCGNSNAYCGSGCQTQFGSCKATPAGPSSILVHPSTTTTQPTVSASATSQRVSTNARCGAAFGGQTCKGSKWGNCCSQYSYCGSTDAYCAPETCQKGFGDCKAVFSSIVAPSSTQYSASLVVVTSSVLPASSSSSTDISSTSYSSAEMSSSITPVSSDPTVTPEAVSSSSSSTVVSSDTSSASSEMTTSASVSATEPVSSPTSPTPTPTETSTEASPTTSDTASTTTTLDLSSSTSSTPSPSPPKPTQLVVNPGFEDATTNPWVLFPFGEYSTVAPSDPQYGSKSVRVTRRAGLFASARQIPKISEAGTYTASFSVKVDGTVGAPCYISLTGLIEKDYGQVEVQEWTKFSGTAALAADANNFVRIVVVCSQTAQTGYVWFDDITLTRVG</sequence>
<feature type="compositionally biased region" description="Low complexity" evidence="9">
    <location>
        <begin position="286"/>
        <end position="365"/>
    </location>
</feature>
<name>A0A4Q4S658_9PLEO</name>
<feature type="region of interest" description="Disordered" evidence="9">
    <location>
        <begin position="78"/>
        <end position="97"/>
    </location>
</feature>
<keyword evidence="6" id="KW-0119">Carbohydrate metabolism</keyword>
<evidence type="ECO:0000256" key="10">
    <source>
        <dbReference type="SAM" id="SignalP"/>
    </source>
</evidence>
<accession>A0A4Q4S658</accession>
<dbReference type="InterPro" id="IPR001002">
    <property type="entry name" value="Chitin-bd_1"/>
</dbReference>
<feature type="compositionally biased region" description="Low complexity" evidence="9">
    <location>
        <begin position="256"/>
        <end position="277"/>
    </location>
</feature>
<feature type="domain" description="Chitin-binding type-1" evidence="11">
    <location>
        <begin position="102"/>
        <end position="148"/>
    </location>
</feature>
<feature type="disulfide bond" evidence="8">
    <location>
        <begin position="201"/>
        <end position="215"/>
    </location>
</feature>
<dbReference type="GO" id="GO:0008061">
    <property type="term" value="F:chitin binding"/>
    <property type="evidence" value="ECO:0007669"/>
    <property type="project" value="UniProtKB-UniRule"/>
</dbReference>
<comment type="caution">
    <text evidence="8">Lacks conserved residue(s) required for the propagation of feature annotation.</text>
</comment>
<dbReference type="PANTHER" id="PTHR46471:SF2">
    <property type="entry name" value="CHITIN DEACETYLASE-RELATED"/>
    <property type="match status" value="1"/>
</dbReference>
<comment type="cofactor">
    <cofactor evidence="1">
        <name>Co(2+)</name>
        <dbReference type="ChEBI" id="CHEBI:48828"/>
    </cofactor>
</comment>
<gene>
    <name evidence="12" type="ORF">AA0113_g5400</name>
</gene>
<feature type="domain" description="Chitin-binding type-1" evidence="11">
    <location>
        <begin position="181"/>
        <end position="229"/>
    </location>
</feature>
<evidence type="ECO:0000313" key="13">
    <source>
        <dbReference type="Proteomes" id="UP000293823"/>
    </source>
</evidence>
<organism evidence="12 13">
    <name type="scientific">Alternaria arborescens</name>
    <dbReference type="NCBI Taxonomy" id="156630"/>
    <lineage>
        <taxon>Eukaryota</taxon>
        <taxon>Fungi</taxon>
        <taxon>Dikarya</taxon>
        <taxon>Ascomycota</taxon>
        <taxon>Pezizomycotina</taxon>
        <taxon>Dothideomycetes</taxon>
        <taxon>Pleosporomycetidae</taxon>
        <taxon>Pleosporales</taxon>
        <taxon>Pleosporineae</taxon>
        <taxon>Pleosporaceae</taxon>
        <taxon>Alternaria</taxon>
        <taxon>Alternaria sect. Alternaria</taxon>
    </lineage>
</organism>
<dbReference type="OrthoDB" id="1193027at2759"/>
<dbReference type="CDD" id="cd11618">
    <property type="entry name" value="ChtBD1_1"/>
    <property type="match status" value="2"/>
</dbReference>
<dbReference type="Pfam" id="PF02018">
    <property type="entry name" value="CBM_4_9"/>
    <property type="match status" value="1"/>
</dbReference>
<feature type="region of interest" description="Disordered" evidence="9">
    <location>
        <begin position="256"/>
        <end position="380"/>
    </location>
</feature>
<feature type="chain" id="PRO_5020750772" description="Chitin-binding type-1 domain-containing protein" evidence="10">
    <location>
        <begin position="21"/>
        <end position="515"/>
    </location>
</feature>
<dbReference type="Gene3D" id="3.30.60.10">
    <property type="entry name" value="Endochitinase-like"/>
    <property type="match status" value="3"/>
</dbReference>
<proteinExistence type="predicted"/>
<keyword evidence="7" id="KW-0170">Cobalt</keyword>
<protein>
    <recommendedName>
        <fullName evidence="11">Chitin-binding type-1 domain-containing protein</fullName>
    </recommendedName>
</protein>
<dbReference type="PROSITE" id="PS50941">
    <property type="entry name" value="CHIT_BIND_I_2"/>
    <property type="match status" value="3"/>
</dbReference>
<evidence type="ECO:0000313" key="12">
    <source>
        <dbReference type="EMBL" id="RYO65272.1"/>
    </source>
</evidence>
<keyword evidence="4 10" id="KW-0732">Signal</keyword>
<dbReference type="Proteomes" id="UP000293823">
    <property type="component" value="Unassembled WGS sequence"/>
</dbReference>
<reference evidence="13" key="1">
    <citation type="journal article" date="2019" name="bioRxiv">
        <title>Genomics, evolutionary history and diagnostics of the Alternaria alternata species group including apple and Asian pear pathotypes.</title>
        <authorList>
            <person name="Armitage A.D."/>
            <person name="Cockerton H.M."/>
            <person name="Sreenivasaprasad S."/>
            <person name="Woodhall J.W."/>
            <person name="Lane C.R."/>
            <person name="Harrison R.J."/>
            <person name="Clarkson J.P."/>
        </authorList>
    </citation>
    <scope>NUCLEOTIDE SEQUENCE [LARGE SCALE GENOMIC DNA]</scope>
    <source>
        <strain evidence="13">RGR 97.0016</strain>
    </source>
</reference>
<evidence type="ECO:0000256" key="4">
    <source>
        <dbReference type="ARBA" id="ARBA00022729"/>
    </source>
</evidence>
<evidence type="ECO:0000256" key="6">
    <source>
        <dbReference type="ARBA" id="ARBA00023277"/>
    </source>
</evidence>
<evidence type="ECO:0000256" key="9">
    <source>
        <dbReference type="SAM" id="MobiDB-lite"/>
    </source>
</evidence>
<keyword evidence="13" id="KW-1185">Reference proteome</keyword>
<evidence type="ECO:0000256" key="8">
    <source>
        <dbReference type="PROSITE-ProRule" id="PRU00261"/>
    </source>
</evidence>
<keyword evidence="5" id="KW-0378">Hydrolase</keyword>
<keyword evidence="3" id="KW-0479">Metal-binding</keyword>
<keyword evidence="2 8" id="KW-0147">Chitin-binding</keyword>
<dbReference type="InterPro" id="IPR003305">
    <property type="entry name" value="CenC_carb-bd"/>
</dbReference>
<feature type="disulfide bond" evidence="8">
    <location>
        <begin position="48"/>
        <end position="62"/>
    </location>
</feature>
<dbReference type="InterPro" id="IPR036861">
    <property type="entry name" value="Endochitinase-like_sf"/>
</dbReference>
<dbReference type="GO" id="GO:0046872">
    <property type="term" value="F:metal ion binding"/>
    <property type="evidence" value="ECO:0007669"/>
    <property type="project" value="UniProtKB-KW"/>
</dbReference>
<evidence type="ECO:0000259" key="11">
    <source>
        <dbReference type="PROSITE" id="PS50941"/>
    </source>
</evidence>
<feature type="disulfide bond" evidence="8">
    <location>
        <begin position="121"/>
        <end position="135"/>
    </location>
</feature>
<comment type="caution">
    <text evidence="12">The sequence shown here is derived from an EMBL/GenBank/DDBJ whole genome shotgun (WGS) entry which is preliminary data.</text>
</comment>
<feature type="compositionally biased region" description="Pro residues" evidence="9">
    <location>
        <begin position="83"/>
        <end position="93"/>
    </location>
</feature>
<evidence type="ECO:0000256" key="5">
    <source>
        <dbReference type="ARBA" id="ARBA00022801"/>
    </source>
</evidence>
<feature type="signal peptide" evidence="10">
    <location>
        <begin position="1"/>
        <end position="20"/>
    </location>
</feature>
<dbReference type="SUPFAM" id="SSF57016">
    <property type="entry name" value="Plant lectins/antimicrobial peptides"/>
    <property type="match status" value="3"/>
</dbReference>
<dbReference type="Gene3D" id="2.60.120.260">
    <property type="entry name" value="Galactose-binding domain-like"/>
    <property type="match status" value="1"/>
</dbReference>
<dbReference type="Pfam" id="PF00187">
    <property type="entry name" value="Chitin_bind_1"/>
    <property type="match status" value="2"/>
</dbReference>
<evidence type="ECO:0000256" key="7">
    <source>
        <dbReference type="ARBA" id="ARBA00023285"/>
    </source>
</evidence>
<dbReference type="SMART" id="SM00270">
    <property type="entry name" value="ChtBD1"/>
    <property type="match status" value="3"/>
</dbReference>
<dbReference type="InterPro" id="IPR008979">
    <property type="entry name" value="Galactose-bd-like_sf"/>
</dbReference>
<dbReference type="GO" id="GO:0016798">
    <property type="term" value="F:hydrolase activity, acting on glycosyl bonds"/>
    <property type="evidence" value="ECO:0007669"/>
    <property type="project" value="InterPro"/>
</dbReference>
<feature type="domain" description="Chitin-binding type-1" evidence="11">
    <location>
        <begin position="26"/>
        <end position="77"/>
    </location>
</feature>
<evidence type="ECO:0000256" key="3">
    <source>
        <dbReference type="ARBA" id="ARBA00022723"/>
    </source>
</evidence>
<dbReference type="PANTHER" id="PTHR46471">
    <property type="entry name" value="CHITIN DEACETYLASE"/>
    <property type="match status" value="1"/>
</dbReference>
<dbReference type="CDD" id="cd00035">
    <property type="entry name" value="ChtBD1"/>
    <property type="match status" value="1"/>
</dbReference>
<keyword evidence="8" id="KW-1015">Disulfide bond</keyword>
<dbReference type="EMBL" id="PEJP01000018">
    <property type="protein sequence ID" value="RYO65272.1"/>
    <property type="molecule type" value="Genomic_DNA"/>
</dbReference>
<dbReference type="AlphaFoldDB" id="A0A4Q4S658"/>